<dbReference type="InterPro" id="IPR015269">
    <property type="entry name" value="UPF0029_Impact_C"/>
</dbReference>
<dbReference type="STRING" id="1238424.J07HQW1_00175"/>
<sequence>MTDSSSSPPGDDTQSFRTVQTRGSTSFSIRESEFIGVIAPVKTVTEAERFIKMIENEYTDATHVVPAYRVPATTDSTTERTNSESTIRSFLREYQSDDGEPAGSAGKPALNVLVQEELQNVITTVIRYYGGTNLGIGGLTRAYSRVVSDAIKKADVVETKPHKHITVTVEYDDSGTVRSILNSADVEFKASYETVVSFRVDIPLAETATLCDRIQSATSGRATIDK</sequence>
<evidence type="ECO:0008006" key="7">
    <source>
        <dbReference type="Google" id="ProtNLM"/>
    </source>
</evidence>
<dbReference type="GO" id="GO:0006446">
    <property type="term" value="P:regulation of translational initiation"/>
    <property type="evidence" value="ECO:0007669"/>
    <property type="project" value="TreeGrafter"/>
</dbReference>
<evidence type="ECO:0000256" key="1">
    <source>
        <dbReference type="ARBA" id="ARBA00007665"/>
    </source>
</evidence>
<dbReference type="AlphaFoldDB" id="U1PDI1"/>
<feature type="domain" description="Impact N-terminal" evidence="3">
    <location>
        <begin position="30"/>
        <end position="151"/>
    </location>
</feature>
<dbReference type="InterPro" id="IPR035647">
    <property type="entry name" value="EFG_III/V"/>
</dbReference>
<gene>
    <name evidence="5" type="ORF">J07HQW1_00175</name>
</gene>
<dbReference type="GO" id="GO:0005737">
    <property type="term" value="C:cytoplasm"/>
    <property type="evidence" value="ECO:0007669"/>
    <property type="project" value="TreeGrafter"/>
</dbReference>
<evidence type="ECO:0000256" key="2">
    <source>
        <dbReference type="SAM" id="MobiDB-lite"/>
    </source>
</evidence>
<dbReference type="InterPro" id="IPR023582">
    <property type="entry name" value="Impact"/>
</dbReference>
<name>U1PDI1_9EURY</name>
<dbReference type="InterPro" id="IPR001498">
    <property type="entry name" value="Impact_N"/>
</dbReference>
<proteinExistence type="inferred from homology"/>
<evidence type="ECO:0000313" key="6">
    <source>
        <dbReference type="Proteomes" id="UP000030649"/>
    </source>
</evidence>
<dbReference type="InterPro" id="IPR020568">
    <property type="entry name" value="Ribosomal_Su5_D2-typ_SF"/>
</dbReference>
<dbReference type="SUPFAM" id="SSF54211">
    <property type="entry name" value="Ribosomal protein S5 domain 2-like"/>
    <property type="match status" value="1"/>
</dbReference>
<evidence type="ECO:0000259" key="3">
    <source>
        <dbReference type="Pfam" id="PF01205"/>
    </source>
</evidence>
<dbReference type="InterPro" id="IPR036956">
    <property type="entry name" value="Impact_N_sf"/>
</dbReference>
<dbReference type="Pfam" id="PF09186">
    <property type="entry name" value="DUF1949"/>
    <property type="match status" value="1"/>
</dbReference>
<protein>
    <recommendedName>
        <fullName evidence="7">Impact N-terminal domain-containing protein</fullName>
    </recommendedName>
</protein>
<organism evidence="5 6">
    <name type="scientific">Haloquadratum walsbyi J07HQW1</name>
    <dbReference type="NCBI Taxonomy" id="1238424"/>
    <lineage>
        <taxon>Archaea</taxon>
        <taxon>Methanobacteriati</taxon>
        <taxon>Methanobacteriota</taxon>
        <taxon>Stenosarchaea group</taxon>
        <taxon>Halobacteria</taxon>
        <taxon>Halobacteriales</taxon>
        <taxon>Haloferacaceae</taxon>
        <taxon>Haloquadratum</taxon>
    </lineage>
</organism>
<dbReference type="PANTHER" id="PTHR16301:SF20">
    <property type="entry name" value="IMPACT FAMILY MEMBER YIGZ"/>
    <property type="match status" value="1"/>
</dbReference>
<evidence type="ECO:0000259" key="4">
    <source>
        <dbReference type="Pfam" id="PF09186"/>
    </source>
</evidence>
<feature type="compositionally biased region" description="Polar residues" evidence="2">
    <location>
        <begin position="12"/>
        <end position="24"/>
    </location>
</feature>
<dbReference type="PANTHER" id="PTHR16301">
    <property type="entry name" value="IMPACT-RELATED"/>
    <property type="match status" value="1"/>
</dbReference>
<dbReference type="Proteomes" id="UP000030649">
    <property type="component" value="Unassembled WGS sequence"/>
</dbReference>
<evidence type="ECO:0000313" key="5">
    <source>
        <dbReference type="EMBL" id="ERG90161.1"/>
    </source>
</evidence>
<dbReference type="Gene3D" id="3.30.70.240">
    <property type="match status" value="1"/>
</dbReference>
<reference evidence="5 6" key="1">
    <citation type="journal article" date="2013" name="PLoS ONE">
        <title>Assembly-driven community genomics of a hypersaline microbial ecosystem.</title>
        <authorList>
            <person name="Podell S."/>
            <person name="Ugalde J.A."/>
            <person name="Narasingarao P."/>
            <person name="Banfield J.F."/>
            <person name="Heidelberg K.B."/>
            <person name="Allen E.E."/>
        </authorList>
    </citation>
    <scope>NUCLEOTIDE SEQUENCE [LARGE SCALE GENOMIC DNA]</scope>
    <source>
        <strain evidence="6">J07HQW1</strain>
    </source>
</reference>
<dbReference type="Pfam" id="PF01205">
    <property type="entry name" value="Impact_N"/>
    <property type="match status" value="1"/>
</dbReference>
<feature type="region of interest" description="Disordered" evidence="2">
    <location>
        <begin position="1"/>
        <end position="24"/>
    </location>
</feature>
<dbReference type="Gene3D" id="3.30.230.30">
    <property type="entry name" value="Impact, N-terminal domain"/>
    <property type="match status" value="1"/>
</dbReference>
<comment type="similarity">
    <text evidence="1">Belongs to the IMPACT family.</text>
</comment>
<dbReference type="EMBL" id="KE356560">
    <property type="protein sequence ID" value="ERG90161.1"/>
    <property type="molecule type" value="Genomic_DNA"/>
</dbReference>
<dbReference type="SUPFAM" id="SSF54980">
    <property type="entry name" value="EF-G C-terminal domain-like"/>
    <property type="match status" value="1"/>
</dbReference>
<dbReference type="HOGENOM" id="CLU_083552_2_1_2"/>
<accession>U1PDI1</accession>
<feature type="domain" description="UPF0029" evidence="4">
    <location>
        <begin position="167"/>
        <end position="221"/>
    </location>
</feature>